<dbReference type="KEGG" id="ole:K0B96_09125"/>
<feature type="domain" description="Rod shape-determining protein MreC beta-barrel core" evidence="5">
    <location>
        <begin position="95"/>
        <end position="247"/>
    </location>
</feature>
<evidence type="ECO:0000313" key="6">
    <source>
        <dbReference type="EMBL" id="QYM80803.1"/>
    </source>
</evidence>
<accession>A0A8F9TYZ2</accession>
<name>A0A8F9TYZ2_9BACT</name>
<dbReference type="PANTHER" id="PTHR34138">
    <property type="entry name" value="CELL SHAPE-DETERMINING PROTEIN MREC"/>
    <property type="match status" value="1"/>
</dbReference>
<reference evidence="6" key="1">
    <citation type="submission" date="2021-08" db="EMBL/GenBank/DDBJ databases">
        <title>Genome of a novel bacterium of the phylum Verrucomicrobia, Oleiharenicola sp. KSB-15.</title>
        <authorList>
            <person name="Chung J.-H."/>
            <person name="Ahn J.-H."/>
            <person name="Yoon Y."/>
            <person name="Kim D.-Y."/>
            <person name="An S.-H."/>
            <person name="Park I."/>
            <person name="Yeon J."/>
        </authorList>
    </citation>
    <scope>NUCLEOTIDE SEQUENCE</scope>
    <source>
        <strain evidence="6">KSB-15</strain>
    </source>
</reference>
<dbReference type="InterPro" id="IPR055342">
    <property type="entry name" value="MreC_beta-barrel_core"/>
</dbReference>
<keyword evidence="7" id="KW-1185">Reference proteome</keyword>
<comment type="similarity">
    <text evidence="1">Belongs to the MreC family.</text>
</comment>
<evidence type="ECO:0000256" key="4">
    <source>
        <dbReference type="ARBA" id="ARBA00032089"/>
    </source>
</evidence>
<organism evidence="6 7">
    <name type="scientific">Horticoccus luteus</name>
    <dbReference type="NCBI Taxonomy" id="2862869"/>
    <lineage>
        <taxon>Bacteria</taxon>
        <taxon>Pseudomonadati</taxon>
        <taxon>Verrucomicrobiota</taxon>
        <taxon>Opitutia</taxon>
        <taxon>Opitutales</taxon>
        <taxon>Opitutaceae</taxon>
        <taxon>Horticoccus</taxon>
    </lineage>
</organism>
<dbReference type="Proteomes" id="UP000825051">
    <property type="component" value="Chromosome"/>
</dbReference>
<dbReference type="InterPro" id="IPR007221">
    <property type="entry name" value="MreC"/>
</dbReference>
<dbReference type="Gene3D" id="2.40.10.350">
    <property type="entry name" value="Rod shape-determining protein MreC, domain 2"/>
    <property type="match status" value="1"/>
</dbReference>
<dbReference type="EMBL" id="CP080507">
    <property type="protein sequence ID" value="QYM80803.1"/>
    <property type="molecule type" value="Genomic_DNA"/>
</dbReference>
<keyword evidence="3" id="KW-0133">Cell shape</keyword>
<protein>
    <recommendedName>
        <fullName evidence="2">Cell shape-determining protein MreC</fullName>
    </recommendedName>
    <alternativeName>
        <fullName evidence="4">Cell shape protein MreC</fullName>
    </alternativeName>
</protein>
<dbReference type="PANTHER" id="PTHR34138:SF1">
    <property type="entry name" value="CELL SHAPE-DETERMINING PROTEIN MREC"/>
    <property type="match status" value="1"/>
</dbReference>
<evidence type="ECO:0000256" key="1">
    <source>
        <dbReference type="ARBA" id="ARBA00009369"/>
    </source>
</evidence>
<dbReference type="Gene3D" id="2.40.10.340">
    <property type="entry name" value="Rod shape-determining protein MreC, domain 1"/>
    <property type="match status" value="1"/>
</dbReference>
<dbReference type="GO" id="GO:0005886">
    <property type="term" value="C:plasma membrane"/>
    <property type="evidence" value="ECO:0007669"/>
    <property type="project" value="TreeGrafter"/>
</dbReference>
<evidence type="ECO:0000256" key="2">
    <source>
        <dbReference type="ARBA" id="ARBA00013855"/>
    </source>
</evidence>
<proteinExistence type="inferred from homology"/>
<dbReference type="AlphaFoldDB" id="A0A8F9TYZ2"/>
<dbReference type="InterPro" id="IPR042175">
    <property type="entry name" value="Cell/Rod_MreC_2"/>
</dbReference>
<evidence type="ECO:0000259" key="5">
    <source>
        <dbReference type="Pfam" id="PF04085"/>
    </source>
</evidence>
<gene>
    <name evidence="6" type="ORF">K0B96_09125</name>
</gene>
<evidence type="ECO:0000256" key="3">
    <source>
        <dbReference type="ARBA" id="ARBA00022960"/>
    </source>
</evidence>
<sequence length="253" mass="27613">MLPVAVKSFLRASFFEFQAPLPLATSYVRDLQEYWGLRAHSNDELIGAGRDLARVLSSYEFAVQQNTELRDQVDRLDALLALPPMPNFRYEHARVVSRDSAGWWQRLTIRKGRNYNIPLGAPVVFSGGIVGRIAEVHAFTSVVEMVSSPTFRIAATVQGDTRPMSYQGTVNHAFGTAEGTVEFVPVDIFANASAPQHLVTSGLGGVFPPGLYLGTVTKLEPSTDGLFKSGEVDLDPRLDALTEVTVLVPQPAP</sequence>
<dbReference type="InterPro" id="IPR042177">
    <property type="entry name" value="Cell/Rod_1"/>
</dbReference>
<dbReference type="Pfam" id="PF04085">
    <property type="entry name" value="MreC"/>
    <property type="match status" value="1"/>
</dbReference>
<evidence type="ECO:0000313" key="7">
    <source>
        <dbReference type="Proteomes" id="UP000825051"/>
    </source>
</evidence>
<dbReference type="GO" id="GO:0008360">
    <property type="term" value="P:regulation of cell shape"/>
    <property type="evidence" value="ECO:0007669"/>
    <property type="project" value="UniProtKB-KW"/>
</dbReference>